<dbReference type="InterPro" id="IPR004753">
    <property type="entry name" value="MreB"/>
</dbReference>
<evidence type="ECO:0000256" key="2">
    <source>
        <dbReference type="ARBA" id="ARBA00022741"/>
    </source>
</evidence>
<keyword evidence="2 6" id="KW-0547">Nucleotide-binding</keyword>
<comment type="subunit">
    <text evidence="6">Forms polymers.</text>
</comment>
<keyword evidence="4 6" id="KW-0133">Cell shape</keyword>
<dbReference type="InterPro" id="IPR056546">
    <property type="entry name" value="MreB_MamK-like"/>
</dbReference>
<dbReference type="CDD" id="cd10225">
    <property type="entry name" value="ASKHA_NBD_MreB-like"/>
    <property type="match status" value="1"/>
</dbReference>
<organism evidence="7 8">
    <name type="scientific">Candidatus Schekmanbacteria bacterium GWA2_38_11</name>
    <dbReference type="NCBI Taxonomy" id="1817876"/>
    <lineage>
        <taxon>Bacteria</taxon>
        <taxon>Candidatus Schekmaniibacteriota</taxon>
    </lineage>
</organism>
<dbReference type="PANTHER" id="PTHR42749:SF1">
    <property type="entry name" value="CELL SHAPE-DETERMINING PROTEIN MREB"/>
    <property type="match status" value="1"/>
</dbReference>
<dbReference type="GO" id="GO:0005524">
    <property type="term" value="F:ATP binding"/>
    <property type="evidence" value="ECO:0007669"/>
    <property type="project" value="UniProtKB-KW"/>
</dbReference>
<dbReference type="Gene3D" id="3.30.420.40">
    <property type="match status" value="3"/>
</dbReference>
<reference evidence="7 8" key="1">
    <citation type="journal article" date="2016" name="Nat. Commun.">
        <title>Thousands of microbial genomes shed light on interconnected biogeochemical processes in an aquifer system.</title>
        <authorList>
            <person name="Anantharaman K."/>
            <person name="Brown C.T."/>
            <person name="Hug L.A."/>
            <person name="Sharon I."/>
            <person name="Castelle C.J."/>
            <person name="Probst A.J."/>
            <person name="Thomas B.C."/>
            <person name="Singh A."/>
            <person name="Wilkins M.J."/>
            <person name="Karaoz U."/>
            <person name="Brodie E.L."/>
            <person name="Williams K.H."/>
            <person name="Hubbard S.S."/>
            <person name="Banfield J.F."/>
        </authorList>
    </citation>
    <scope>NUCLEOTIDE SEQUENCE [LARGE SCALE GENOMIC DNA]</scope>
</reference>
<dbReference type="HAMAP" id="MF_02207">
    <property type="entry name" value="MreB"/>
    <property type="match status" value="1"/>
</dbReference>
<dbReference type="GO" id="GO:0000902">
    <property type="term" value="P:cell morphogenesis"/>
    <property type="evidence" value="ECO:0007669"/>
    <property type="project" value="InterPro"/>
</dbReference>
<evidence type="ECO:0000256" key="5">
    <source>
        <dbReference type="ARBA" id="ARBA00023458"/>
    </source>
</evidence>
<name>A0A1F7RLH6_9BACT</name>
<dbReference type="EMBL" id="MGDB01000047">
    <property type="protein sequence ID" value="OGL42435.1"/>
    <property type="molecule type" value="Genomic_DNA"/>
</dbReference>
<dbReference type="PANTHER" id="PTHR42749">
    <property type="entry name" value="CELL SHAPE-DETERMINING PROTEIN MREB"/>
    <property type="match status" value="1"/>
</dbReference>
<feature type="binding site" evidence="6">
    <location>
        <begin position="20"/>
        <end position="22"/>
    </location>
    <ligand>
        <name>ATP</name>
        <dbReference type="ChEBI" id="CHEBI:30616"/>
    </ligand>
</feature>
<evidence type="ECO:0000256" key="1">
    <source>
        <dbReference type="ARBA" id="ARBA00022490"/>
    </source>
</evidence>
<comment type="caution">
    <text evidence="7">The sequence shown here is derived from an EMBL/GenBank/DDBJ whole genome shotgun (WGS) entry which is preliminary data.</text>
</comment>
<dbReference type="NCBIfam" id="TIGR00904">
    <property type="entry name" value="mreB"/>
    <property type="match status" value="1"/>
</dbReference>
<dbReference type="Pfam" id="PF06723">
    <property type="entry name" value="MreB_Mbl"/>
    <property type="match status" value="1"/>
</dbReference>
<evidence type="ECO:0000256" key="4">
    <source>
        <dbReference type="ARBA" id="ARBA00022960"/>
    </source>
</evidence>
<comment type="subcellular location">
    <subcellularLocation>
        <location evidence="6">Cytoplasm</location>
    </subcellularLocation>
    <text evidence="6">Membrane-associated.</text>
</comment>
<evidence type="ECO:0000313" key="8">
    <source>
        <dbReference type="Proteomes" id="UP000178526"/>
    </source>
</evidence>
<dbReference type="GO" id="GO:0008360">
    <property type="term" value="P:regulation of cell shape"/>
    <property type="evidence" value="ECO:0007669"/>
    <property type="project" value="UniProtKB-UniRule"/>
</dbReference>
<dbReference type="GO" id="GO:0005737">
    <property type="term" value="C:cytoplasm"/>
    <property type="evidence" value="ECO:0007669"/>
    <property type="project" value="UniProtKB-SubCell"/>
</dbReference>
<dbReference type="PRINTS" id="PR01652">
    <property type="entry name" value="SHAPEPROTEIN"/>
</dbReference>
<protein>
    <recommendedName>
        <fullName evidence="6">Cell shape-determining protein MreB</fullName>
    </recommendedName>
</protein>
<keyword evidence="3 6" id="KW-0067">ATP-binding</keyword>
<dbReference type="AlphaFoldDB" id="A0A1F7RLH6"/>
<evidence type="ECO:0000313" key="7">
    <source>
        <dbReference type="EMBL" id="OGL42435.1"/>
    </source>
</evidence>
<evidence type="ECO:0000256" key="6">
    <source>
        <dbReference type="HAMAP-Rule" id="MF_02207"/>
    </source>
</evidence>
<proteinExistence type="inferred from homology"/>
<keyword evidence="1 6" id="KW-0963">Cytoplasm</keyword>
<sequence>MGFSSLFQSFSKDLAIDLGTANILVYLKGKGIIVNEPSVIAKNIITQEILAVGKYAKEMLGKSPPFIEVTRPIKEGVISNIEATMEMLKYFIHKIHNRKTLVYPRIVISTPLGITSVERRAVKESCEEAGAREVYFIEEPMAAAIGAGLAVQDASGSMIIDIGGGVTEVAVIALAGIVYSKSVRIAGDELNEAIIKFIKNKYNLLIGDLTAERTKIELGSAFEGNSGKTMLIKGKDLIEGLPVSLTINEEEIQEALAETLAIMIATVKSTLENTPPELASDIVDKGIMLAGGGALLKGIDKLIQKETGLPVYIAKDPVCAVALGAGKVLDELPLLKEISIKD</sequence>
<comment type="similarity">
    <text evidence="5 6">Belongs to the FtsA/MreB family.</text>
</comment>
<comment type="caution">
    <text evidence="6">Lacks conserved residue(s) required for the propagation of feature annotation.</text>
</comment>
<feature type="binding site" evidence="6">
    <location>
        <begin position="292"/>
        <end position="295"/>
    </location>
    <ligand>
        <name>ATP</name>
        <dbReference type="ChEBI" id="CHEBI:30616"/>
    </ligand>
</feature>
<evidence type="ECO:0000256" key="3">
    <source>
        <dbReference type="ARBA" id="ARBA00022840"/>
    </source>
</evidence>
<dbReference type="SUPFAM" id="SSF53067">
    <property type="entry name" value="Actin-like ATPase domain"/>
    <property type="match status" value="2"/>
</dbReference>
<dbReference type="NCBIfam" id="NF010539">
    <property type="entry name" value="PRK13927.1"/>
    <property type="match status" value="1"/>
</dbReference>
<accession>A0A1F7RLH6</accession>
<dbReference type="Proteomes" id="UP000178526">
    <property type="component" value="Unassembled WGS sequence"/>
</dbReference>
<dbReference type="InterPro" id="IPR043129">
    <property type="entry name" value="ATPase_NBD"/>
</dbReference>
<comment type="function">
    <text evidence="6">Forms membrane-associated dynamic filaments that are essential for cell shape determination. Acts by regulating cell wall synthesis and cell elongation, and thus cell shape. A feedback loop between cell geometry and MreB localization may maintain elongated cell shape by targeting cell wall growth to regions of negative cell wall curvature.</text>
</comment>
<gene>
    <name evidence="6" type="primary">mreB</name>
    <name evidence="7" type="ORF">A2042_04615</name>
</gene>